<evidence type="ECO:0000313" key="1">
    <source>
        <dbReference type="EMBL" id="KAK4788144.1"/>
    </source>
</evidence>
<dbReference type="AlphaFoldDB" id="A0AAN7LP05"/>
<accession>A0AAN7LP05</accession>
<name>A0AAN7LP05_TRANT</name>
<protein>
    <submittedName>
        <fullName evidence="1">Uncharacterized protein</fullName>
    </submittedName>
</protein>
<proteinExistence type="predicted"/>
<keyword evidence="2" id="KW-1185">Reference proteome</keyword>
<sequence length="123" mass="13821">MSVRTEGLWMISYRTKAIAISTQNPPKSDHFQITCKLAKLKALHHAGSVSSCICAYIMAISSCGFSVQNHYLGISPEQKAQKQAPCTWNNRQDCFLPVKNSAQSFSTSFQIPIMFLSRFWSLK</sequence>
<reference evidence="1 2" key="1">
    <citation type="journal article" date="2023" name="Hortic Res">
        <title>Pangenome of water caltrop reveals structural variations and asymmetric subgenome divergence after allopolyploidization.</title>
        <authorList>
            <person name="Zhang X."/>
            <person name="Chen Y."/>
            <person name="Wang L."/>
            <person name="Yuan Y."/>
            <person name="Fang M."/>
            <person name="Shi L."/>
            <person name="Lu R."/>
            <person name="Comes H.P."/>
            <person name="Ma Y."/>
            <person name="Chen Y."/>
            <person name="Huang G."/>
            <person name="Zhou Y."/>
            <person name="Zheng Z."/>
            <person name="Qiu Y."/>
        </authorList>
    </citation>
    <scope>NUCLEOTIDE SEQUENCE [LARGE SCALE GENOMIC DNA]</scope>
    <source>
        <strain evidence="1">F231</strain>
    </source>
</reference>
<gene>
    <name evidence="1" type="ORF">SAY86_019463</name>
</gene>
<dbReference type="Proteomes" id="UP001346149">
    <property type="component" value="Unassembled WGS sequence"/>
</dbReference>
<dbReference type="EMBL" id="JAXQNO010000011">
    <property type="protein sequence ID" value="KAK4788144.1"/>
    <property type="molecule type" value="Genomic_DNA"/>
</dbReference>
<evidence type="ECO:0000313" key="2">
    <source>
        <dbReference type="Proteomes" id="UP001346149"/>
    </source>
</evidence>
<organism evidence="1 2">
    <name type="scientific">Trapa natans</name>
    <name type="common">Water chestnut</name>
    <dbReference type="NCBI Taxonomy" id="22666"/>
    <lineage>
        <taxon>Eukaryota</taxon>
        <taxon>Viridiplantae</taxon>
        <taxon>Streptophyta</taxon>
        <taxon>Embryophyta</taxon>
        <taxon>Tracheophyta</taxon>
        <taxon>Spermatophyta</taxon>
        <taxon>Magnoliopsida</taxon>
        <taxon>eudicotyledons</taxon>
        <taxon>Gunneridae</taxon>
        <taxon>Pentapetalae</taxon>
        <taxon>rosids</taxon>
        <taxon>malvids</taxon>
        <taxon>Myrtales</taxon>
        <taxon>Lythraceae</taxon>
        <taxon>Trapa</taxon>
    </lineage>
</organism>
<comment type="caution">
    <text evidence="1">The sequence shown here is derived from an EMBL/GenBank/DDBJ whole genome shotgun (WGS) entry which is preliminary data.</text>
</comment>